<reference evidence="4" key="1">
    <citation type="submission" date="2022-11" db="UniProtKB">
        <authorList>
            <consortium name="WormBaseParasite"/>
        </authorList>
    </citation>
    <scope>IDENTIFICATION</scope>
</reference>
<evidence type="ECO:0000256" key="1">
    <source>
        <dbReference type="SAM" id="MobiDB-lite"/>
    </source>
</evidence>
<keyword evidence="2" id="KW-0812">Transmembrane</keyword>
<evidence type="ECO:0000313" key="3">
    <source>
        <dbReference type="Proteomes" id="UP000887561"/>
    </source>
</evidence>
<accession>A0A915NFF3</accession>
<keyword evidence="3" id="KW-1185">Reference proteome</keyword>
<organism evidence="3 4">
    <name type="scientific">Meloidogyne javanica</name>
    <name type="common">Root-knot nematode worm</name>
    <dbReference type="NCBI Taxonomy" id="6303"/>
    <lineage>
        <taxon>Eukaryota</taxon>
        <taxon>Metazoa</taxon>
        <taxon>Ecdysozoa</taxon>
        <taxon>Nematoda</taxon>
        <taxon>Chromadorea</taxon>
        <taxon>Rhabditida</taxon>
        <taxon>Tylenchina</taxon>
        <taxon>Tylenchomorpha</taxon>
        <taxon>Tylenchoidea</taxon>
        <taxon>Meloidogynidae</taxon>
        <taxon>Meloidogyninae</taxon>
        <taxon>Meloidogyne</taxon>
        <taxon>Meloidogyne incognita group</taxon>
    </lineage>
</organism>
<dbReference type="AlphaFoldDB" id="A0A915NFF3"/>
<protein>
    <submittedName>
        <fullName evidence="4">Uncharacterized protein</fullName>
    </submittedName>
</protein>
<feature type="transmembrane region" description="Helical" evidence="2">
    <location>
        <begin position="115"/>
        <end position="139"/>
    </location>
</feature>
<evidence type="ECO:0000313" key="4">
    <source>
        <dbReference type="WBParaSite" id="scaffold9786_cov200.g14262"/>
    </source>
</evidence>
<proteinExistence type="predicted"/>
<keyword evidence="2" id="KW-1133">Transmembrane helix</keyword>
<keyword evidence="2" id="KW-0472">Membrane</keyword>
<sequence length="448" mass="51383">MKVIRAKLLLQPNYVLRVRATLASAVTYGSLEPVGRQPGVASSNNSIVENGGYHLTHHKPRFSDRKDLYVGPEGKNKGKQEDNTKDTKDSGHGNTRRKKQLSKPNTTPKVTPKKIMALTVILMLAVVNPFNLFLVYPAMKAMNKNHHPPERTIISLNSLTKCETSNKDPTQKLCKIEMDDTDYGGQYEIYVKTPNDDNHLSLITKVDPTECKVGTNVVIEKWHTGEVRARCEKNVGLVDLDHLENKIKLNSEEAKKVKKYETENIIRRSLFDPEDELFAQNKDIETSRIKSQNQRLFQHPSFYELEKKRRQMSEERLKSYSHNTHLSNLRRTKSGNGIDTLPENHRRLMSEKHFHVHSHIVPTAKLQNSKSAEQTNPWHENNRKLKEGLSSYSNKGAFQNFEVPRSETTFTWNDFKHGDGRPKFQGVSIEKASETFKMSTEQEDKVIL</sequence>
<dbReference type="Proteomes" id="UP000887561">
    <property type="component" value="Unplaced"/>
</dbReference>
<name>A0A915NFF3_MELJA</name>
<feature type="compositionally biased region" description="Basic and acidic residues" evidence="1">
    <location>
        <begin position="61"/>
        <end position="91"/>
    </location>
</feature>
<dbReference type="WBParaSite" id="scaffold9786_cov200.g14262">
    <property type="protein sequence ID" value="scaffold9786_cov200.g14262"/>
    <property type="gene ID" value="scaffold9786_cov200.g14262"/>
</dbReference>
<evidence type="ECO:0000256" key="2">
    <source>
        <dbReference type="SAM" id="Phobius"/>
    </source>
</evidence>
<feature type="region of interest" description="Disordered" evidence="1">
    <location>
        <begin position="51"/>
        <end position="109"/>
    </location>
</feature>